<keyword evidence="5" id="KW-0949">S-adenosyl-L-methionine</keyword>
<keyword evidence="10" id="KW-1185">Reference proteome</keyword>
<dbReference type="Pfam" id="PF00590">
    <property type="entry name" value="TP_methylase"/>
    <property type="match status" value="1"/>
</dbReference>
<dbReference type="InterPro" id="IPR014777">
    <property type="entry name" value="4pyrrole_Mease_sub1"/>
</dbReference>
<sequence>MSKRTMMDATILRHAVSIVGAGPGDPDLLTRRAFRRIAEADLVLRDLLVPDALLAATGTRAEIVDVGRRCGSAEGQDARQARINTLMQEGWQQGRRVVRLKSGDPLVFGRAAEEARFLAAHGIPYEFVPGITAGLAAASLAGVPLTERHRASAVLLCTGRTAEGEPDQAEDWAALLAGGTTLVFYMGLRALTGLVSRLRAALPAGTAVDVTAISQASLPAQRQVTAPLDSIAARLEQAALEPPVVFILVLAALPGEDQNSIPGCAFTPAAV</sequence>
<dbReference type="Gene3D" id="3.30.950.10">
    <property type="entry name" value="Methyltransferase, Cobalt-precorrin-4 Transmethylase, Domain 2"/>
    <property type="match status" value="1"/>
</dbReference>
<evidence type="ECO:0000256" key="2">
    <source>
        <dbReference type="ARBA" id="ARBA00012162"/>
    </source>
</evidence>
<evidence type="ECO:0000256" key="5">
    <source>
        <dbReference type="ARBA" id="ARBA00022691"/>
    </source>
</evidence>
<dbReference type="SUPFAM" id="SSF53790">
    <property type="entry name" value="Tetrapyrrole methylase"/>
    <property type="match status" value="1"/>
</dbReference>
<dbReference type="CDD" id="cd11642">
    <property type="entry name" value="SUMT"/>
    <property type="match status" value="1"/>
</dbReference>
<dbReference type="Gene3D" id="3.40.1010.10">
    <property type="entry name" value="Cobalt-precorrin-4 Transmethylase, Domain 1"/>
    <property type="match status" value="1"/>
</dbReference>
<comment type="pathway">
    <text evidence="7">Porphyrin-containing compound metabolism; siroheme biosynthesis; precorrin-2 from uroporphyrinogen III: step 1/1.</text>
</comment>
<dbReference type="InterPro" id="IPR050161">
    <property type="entry name" value="Siro_Cobalamin_biosynth"/>
</dbReference>
<dbReference type="UniPathway" id="UPA00262">
    <property type="reaction ID" value="UER00211"/>
</dbReference>
<proteinExistence type="inferred from homology"/>
<dbReference type="InterPro" id="IPR014776">
    <property type="entry name" value="4pyrrole_Mease_sub2"/>
</dbReference>
<dbReference type="PANTHER" id="PTHR45790:SF6">
    <property type="entry name" value="UROPORPHYRINOGEN-III C-METHYLTRANSFERASE"/>
    <property type="match status" value="1"/>
</dbReference>
<dbReference type="NCBIfam" id="TIGR01469">
    <property type="entry name" value="cobA_cysG_Cterm"/>
    <property type="match status" value="1"/>
</dbReference>
<dbReference type="PANTHER" id="PTHR45790">
    <property type="entry name" value="SIROHEME SYNTHASE-RELATED"/>
    <property type="match status" value="1"/>
</dbReference>
<evidence type="ECO:0000313" key="10">
    <source>
        <dbReference type="Proteomes" id="UP000239724"/>
    </source>
</evidence>
<accession>A0A2S6NGK8</accession>
<dbReference type="NCBIfam" id="NF004790">
    <property type="entry name" value="PRK06136.1"/>
    <property type="match status" value="1"/>
</dbReference>
<evidence type="ECO:0000256" key="1">
    <source>
        <dbReference type="ARBA" id="ARBA00005879"/>
    </source>
</evidence>
<dbReference type="AlphaFoldDB" id="A0A2S6NGK8"/>
<dbReference type="GO" id="GO:0004851">
    <property type="term" value="F:uroporphyrin-III C-methyltransferase activity"/>
    <property type="evidence" value="ECO:0007669"/>
    <property type="project" value="UniProtKB-EC"/>
</dbReference>
<dbReference type="InterPro" id="IPR006366">
    <property type="entry name" value="CobA/CysG_C"/>
</dbReference>
<comment type="caution">
    <text evidence="9">The sequence shown here is derived from an EMBL/GenBank/DDBJ whole genome shotgun (WGS) entry which is preliminary data.</text>
</comment>
<dbReference type="EMBL" id="NHRY01000139">
    <property type="protein sequence ID" value="PPQ33730.1"/>
    <property type="molecule type" value="Genomic_DNA"/>
</dbReference>
<feature type="domain" description="Tetrapyrrole methylase" evidence="8">
    <location>
        <begin position="16"/>
        <end position="231"/>
    </location>
</feature>
<gene>
    <name evidence="9" type="ORF">CCS01_13750</name>
</gene>
<comment type="similarity">
    <text evidence="1">Belongs to the precorrin methyltransferase family.</text>
</comment>
<evidence type="ECO:0000313" key="9">
    <source>
        <dbReference type="EMBL" id="PPQ33730.1"/>
    </source>
</evidence>
<dbReference type="InterPro" id="IPR035996">
    <property type="entry name" value="4pyrrol_Methylase_sf"/>
</dbReference>
<dbReference type="InterPro" id="IPR000878">
    <property type="entry name" value="4pyrrol_Mease"/>
</dbReference>
<evidence type="ECO:0000256" key="4">
    <source>
        <dbReference type="ARBA" id="ARBA00022679"/>
    </source>
</evidence>
<dbReference type="OrthoDB" id="9815856at2"/>
<dbReference type="EC" id="2.1.1.107" evidence="2"/>
<name>A0A2S6NGK8_RHOGL</name>
<keyword evidence="4 9" id="KW-0808">Transferase</keyword>
<dbReference type="Proteomes" id="UP000239724">
    <property type="component" value="Unassembled WGS sequence"/>
</dbReference>
<dbReference type="GO" id="GO:0032259">
    <property type="term" value="P:methylation"/>
    <property type="evidence" value="ECO:0007669"/>
    <property type="project" value="UniProtKB-KW"/>
</dbReference>
<dbReference type="GO" id="GO:0019354">
    <property type="term" value="P:siroheme biosynthetic process"/>
    <property type="evidence" value="ECO:0007669"/>
    <property type="project" value="UniProtKB-UniPathway"/>
</dbReference>
<keyword evidence="3 9" id="KW-0489">Methyltransferase</keyword>
<protein>
    <recommendedName>
        <fullName evidence="2">uroporphyrinogen-III C-methyltransferase</fullName>
        <ecNumber evidence="2">2.1.1.107</ecNumber>
    </recommendedName>
</protein>
<evidence type="ECO:0000256" key="7">
    <source>
        <dbReference type="ARBA" id="ARBA00025705"/>
    </source>
</evidence>
<evidence type="ECO:0000259" key="8">
    <source>
        <dbReference type="Pfam" id="PF00590"/>
    </source>
</evidence>
<organism evidence="9 10">
    <name type="scientific">Rhodopila globiformis</name>
    <name type="common">Rhodopseudomonas globiformis</name>
    <dbReference type="NCBI Taxonomy" id="1071"/>
    <lineage>
        <taxon>Bacteria</taxon>
        <taxon>Pseudomonadati</taxon>
        <taxon>Pseudomonadota</taxon>
        <taxon>Alphaproteobacteria</taxon>
        <taxon>Acetobacterales</taxon>
        <taxon>Acetobacteraceae</taxon>
        <taxon>Rhodopila</taxon>
    </lineage>
</organism>
<dbReference type="RefSeq" id="WP_104519415.1">
    <property type="nucleotide sequence ID" value="NZ_NHRY01000139.1"/>
</dbReference>
<reference evidence="9 10" key="1">
    <citation type="journal article" date="2018" name="Arch. Microbiol.">
        <title>New insights into the metabolic potential of the phototrophic purple bacterium Rhodopila globiformis DSM 161(T) from its draft genome sequence and evidence for a vanadium-dependent nitrogenase.</title>
        <authorList>
            <person name="Imhoff J.F."/>
            <person name="Rahn T."/>
            <person name="Kunzel S."/>
            <person name="Neulinger S.C."/>
        </authorList>
    </citation>
    <scope>NUCLEOTIDE SEQUENCE [LARGE SCALE GENOMIC DNA]</scope>
    <source>
        <strain evidence="9 10">DSM 161</strain>
    </source>
</reference>
<evidence type="ECO:0000256" key="3">
    <source>
        <dbReference type="ARBA" id="ARBA00022603"/>
    </source>
</evidence>
<keyword evidence="6" id="KW-0627">Porphyrin biosynthesis</keyword>
<dbReference type="FunFam" id="3.40.1010.10:FF:000001">
    <property type="entry name" value="Siroheme synthase"/>
    <property type="match status" value="1"/>
</dbReference>
<evidence type="ECO:0000256" key="6">
    <source>
        <dbReference type="ARBA" id="ARBA00023244"/>
    </source>
</evidence>